<dbReference type="EMBL" id="FUWS01000007">
    <property type="protein sequence ID" value="SKA20130.1"/>
    <property type="molecule type" value="Genomic_DNA"/>
</dbReference>
<organism evidence="3 4">
    <name type="scientific">Marinactinospora thermotolerans DSM 45154</name>
    <dbReference type="NCBI Taxonomy" id="1122192"/>
    <lineage>
        <taxon>Bacteria</taxon>
        <taxon>Bacillati</taxon>
        <taxon>Actinomycetota</taxon>
        <taxon>Actinomycetes</taxon>
        <taxon>Streptosporangiales</taxon>
        <taxon>Nocardiopsidaceae</taxon>
        <taxon>Marinactinospora</taxon>
    </lineage>
</organism>
<dbReference type="Pfam" id="PF19803">
    <property type="entry name" value="DUF6286"/>
    <property type="match status" value="1"/>
</dbReference>
<dbReference type="AlphaFoldDB" id="A0A1T4RVY0"/>
<evidence type="ECO:0000256" key="1">
    <source>
        <dbReference type="SAM" id="Phobius"/>
    </source>
</evidence>
<reference evidence="3 4" key="1">
    <citation type="submission" date="2017-02" db="EMBL/GenBank/DDBJ databases">
        <authorList>
            <person name="Peterson S.W."/>
        </authorList>
    </citation>
    <scope>NUCLEOTIDE SEQUENCE [LARGE SCALE GENOMIC DNA]</scope>
    <source>
        <strain evidence="3 4">DSM 45154</strain>
    </source>
</reference>
<dbReference type="RefSeq" id="WP_078762328.1">
    <property type="nucleotide sequence ID" value="NZ_FUWS01000007.1"/>
</dbReference>
<evidence type="ECO:0000259" key="2">
    <source>
        <dbReference type="Pfam" id="PF19803"/>
    </source>
</evidence>
<feature type="domain" description="DUF6286" evidence="2">
    <location>
        <begin position="93"/>
        <end position="197"/>
    </location>
</feature>
<accession>A0A1T4RVY0</accession>
<keyword evidence="1" id="KW-1133">Transmembrane helix</keyword>
<proteinExistence type="predicted"/>
<sequence>MTTVEDALTRPDPATTRRARRVAVHTFRPRRSWPAFIVGALIVAVAGLAAAEVISTLVGSPLRILPVDKAADYAGSARWNDPSVQVASAVLALIGLVLISLALVPGRGRWTVLRTDDPALVVGLSRAGMRRALTAAACEVDGVRGASVRVGRRRVKVRAETVLRHAGDLPAQVRAAVQGRLDELDPVRKPKVRAQVRYAKA</sequence>
<keyword evidence="1" id="KW-0812">Transmembrane</keyword>
<evidence type="ECO:0000313" key="4">
    <source>
        <dbReference type="Proteomes" id="UP000190637"/>
    </source>
</evidence>
<keyword evidence="1" id="KW-0472">Membrane</keyword>
<name>A0A1T4RVY0_9ACTN</name>
<keyword evidence="4" id="KW-1185">Reference proteome</keyword>
<dbReference type="Proteomes" id="UP000190637">
    <property type="component" value="Unassembled WGS sequence"/>
</dbReference>
<feature type="transmembrane region" description="Helical" evidence="1">
    <location>
        <begin position="35"/>
        <end position="58"/>
    </location>
</feature>
<evidence type="ECO:0000313" key="3">
    <source>
        <dbReference type="EMBL" id="SKA20130.1"/>
    </source>
</evidence>
<protein>
    <recommendedName>
        <fullName evidence="2">DUF6286 domain-containing protein</fullName>
    </recommendedName>
</protein>
<feature type="transmembrane region" description="Helical" evidence="1">
    <location>
        <begin position="86"/>
        <end position="104"/>
    </location>
</feature>
<dbReference type="InterPro" id="IPR046253">
    <property type="entry name" value="DUF6286"/>
</dbReference>
<gene>
    <name evidence="3" type="ORF">SAMN02745673_03043</name>
</gene>
<dbReference type="OrthoDB" id="3528220at2"/>
<dbReference type="STRING" id="1122192.SAMN02745673_03043"/>